<feature type="transmembrane region" description="Helical" evidence="1">
    <location>
        <begin position="16"/>
        <end position="39"/>
    </location>
</feature>
<reference evidence="2 3" key="1">
    <citation type="journal article" date="2014" name="Int. J. Syst. Evol. Microbiol.">
        <title>Complete genome sequence of Corynebacterium casei LMG S-19264T (=DSM 44701T), isolated from a smear-ripened cheese.</title>
        <authorList>
            <consortium name="US DOE Joint Genome Institute (JGI-PGF)"/>
            <person name="Walter F."/>
            <person name="Albersmeier A."/>
            <person name="Kalinowski J."/>
            <person name="Ruckert C."/>
        </authorList>
    </citation>
    <scope>NUCLEOTIDE SEQUENCE [LARGE SCALE GENOMIC DNA]</scope>
    <source>
        <strain evidence="2 3">CGMCC 1.12976</strain>
    </source>
</reference>
<protein>
    <recommendedName>
        <fullName evidence="4">Multidrug ABC transporter ATPase</fullName>
    </recommendedName>
</protein>
<keyword evidence="3" id="KW-1185">Reference proteome</keyword>
<keyword evidence="1" id="KW-0812">Transmembrane</keyword>
<feature type="transmembrane region" description="Helical" evidence="1">
    <location>
        <begin position="51"/>
        <end position="76"/>
    </location>
</feature>
<dbReference type="Proteomes" id="UP000598775">
    <property type="component" value="Unassembled WGS sequence"/>
</dbReference>
<evidence type="ECO:0008006" key="4">
    <source>
        <dbReference type="Google" id="ProtNLM"/>
    </source>
</evidence>
<proteinExistence type="predicted"/>
<dbReference type="EMBL" id="BMGP01000002">
    <property type="protein sequence ID" value="GGF18668.1"/>
    <property type="molecule type" value="Genomic_DNA"/>
</dbReference>
<comment type="caution">
    <text evidence="2">The sequence shown here is derived from an EMBL/GenBank/DDBJ whole genome shotgun (WGS) entry which is preliminary data.</text>
</comment>
<sequence length="86" mass="9379">MTNTNKPVIHRAERSLTFMIAAVIGLSVLCMIVGFVSQIAKITLPTAVYDFVIVLPLIGLPIGILLIAALVITYATRRSREARSVR</sequence>
<keyword evidence="1" id="KW-0472">Membrane</keyword>
<evidence type="ECO:0000256" key="1">
    <source>
        <dbReference type="SAM" id="Phobius"/>
    </source>
</evidence>
<evidence type="ECO:0000313" key="2">
    <source>
        <dbReference type="EMBL" id="GGF18668.1"/>
    </source>
</evidence>
<keyword evidence="1" id="KW-1133">Transmembrane helix</keyword>
<dbReference type="AlphaFoldDB" id="A0A917B4S1"/>
<name>A0A917B4S1_9MICO</name>
<dbReference type="RefSeq" id="WP_188674878.1">
    <property type="nucleotide sequence ID" value="NZ_BMGP01000002.1"/>
</dbReference>
<organism evidence="2 3">
    <name type="scientific">Subtercola lobariae</name>
    <dbReference type="NCBI Taxonomy" id="1588641"/>
    <lineage>
        <taxon>Bacteria</taxon>
        <taxon>Bacillati</taxon>
        <taxon>Actinomycetota</taxon>
        <taxon>Actinomycetes</taxon>
        <taxon>Micrococcales</taxon>
        <taxon>Microbacteriaceae</taxon>
        <taxon>Subtercola</taxon>
    </lineage>
</organism>
<evidence type="ECO:0000313" key="3">
    <source>
        <dbReference type="Proteomes" id="UP000598775"/>
    </source>
</evidence>
<accession>A0A917B4S1</accession>
<gene>
    <name evidence="2" type="ORF">GCM10011399_10400</name>
</gene>